<proteinExistence type="predicted"/>
<comment type="caution">
    <text evidence="1">The sequence shown here is derived from an EMBL/GenBank/DDBJ whole genome shotgun (WGS) entry which is preliminary data.</text>
</comment>
<organism evidence="1 2">
    <name type="scientific">Cichorium intybus</name>
    <name type="common">Chicory</name>
    <dbReference type="NCBI Taxonomy" id="13427"/>
    <lineage>
        <taxon>Eukaryota</taxon>
        <taxon>Viridiplantae</taxon>
        <taxon>Streptophyta</taxon>
        <taxon>Embryophyta</taxon>
        <taxon>Tracheophyta</taxon>
        <taxon>Spermatophyta</taxon>
        <taxon>Magnoliopsida</taxon>
        <taxon>eudicotyledons</taxon>
        <taxon>Gunneridae</taxon>
        <taxon>Pentapetalae</taxon>
        <taxon>asterids</taxon>
        <taxon>campanulids</taxon>
        <taxon>Asterales</taxon>
        <taxon>Asteraceae</taxon>
        <taxon>Cichorioideae</taxon>
        <taxon>Cichorieae</taxon>
        <taxon>Cichoriinae</taxon>
        <taxon>Cichorium</taxon>
    </lineage>
</organism>
<dbReference type="EMBL" id="CM042010">
    <property type="protein sequence ID" value="KAI3781944.1"/>
    <property type="molecule type" value="Genomic_DNA"/>
</dbReference>
<reference evidence="1 2" key="2">
    <citation type="journal article" date="2022" name="Mol. Ecol. Resour.">
        <title>The genomes of chicory, endive, great burdock and yacon provide insights into Asteraceae paleo-polyploidization history and plant inulin production.</title>
        <authorList>
            <person name="Fan W."/>
            <person name="Wang S."/>
            <person name="Wang H."/>
            <person name="Wang A."/>
            <person name="Jiang F."/>
            <person name="Liu H."/>
            <person name="Zhao H."/>
            <person name="Xu D."/>
            <person name="Zhang Y."/>
        </authorList>
    </citation>
    <scope>NUCLEOTIDE SEQUENCE [LARGE SCALE GENOMIC DNA]</scope>
    <source>
        <strain evidence="2">cv. Punajuju</strain>
        <tissue evidence="1">Leaves</tissue>
    </source>
</reference>
<evidence type="ECO:0000313" key="2">
    <source>
        <dbReference type="Proteomes" id="UP001055811"/>
    </source>
</evidence>
<protein>
    <submittedName>
        <fullName evidence="1">Uncharacterized protein</fullName>
    </submittedName>
</protein>
<accession>A0ACB9GE91</accession>
<evidence type="ECO:0000313" key="1">
    <source>
        <dbReference type="EMBL" id="KAI3781944.1"/>
    </source>
</evidence>
<name>A0ACB9GE91_CICIN</name>
<sequence>MMYGTTSAASHLRPPAASKTSFLRFSDRPEPPLASFLPPRPPAADFISLATSSRFLLADKALSDQFDPLLKKDNGDELEQEVMQLAKEQEL</sequence>
<dbReference type="Proteomes" id="UP001055811">
    <property type="component" value="Linkage Group LG02"/>
</dbReference>
<reference evidence="2" key="1">
    <citation type="journal article" date="2022" name="Mol. Ecol. Resour.">
        <title>The genomes of chicory, endive, great burdock and yacon provide insights into Asteraceae palaeo-polyploidization history and plant inulin production.</title>
        <authorList>
            <person name="Fan W."/>
            <person name="Wang S."/>
            <person name="Wang H."/>
            <person name="Wang A."/>
            <person name="Jiang F."/>
            <person name="Liu H."/>
            <person name="Zhao H."/>
            <person name="Xu D."/>
            <person name="Zhang Y."/>
        </authorList>
    </citation>
    <scope>NUCLEOTIDE SEQUENCE [LARGE SCALE GENOMIC DNA]</scope>
    <source>
        <strain evidence="2">cv. Punajuju</strain>
    </source>
</reference>
<gene>
    <name evidence="1" type="ORF">L2E82_11972</name>
</gene>
<keyword evidence="2" id="KW-1185">Reference proteome</keyword>